<evidence type="ECO:0000313" key="3">
    <source>
        <dbReference type="Proteomes" id="UP000076798"/>
    </source>
</evidence>
<dbReference type="EMBL" id="KV428095">
    <property type="protein sequence ID" value="KZT36949.1"/>
    <property type="molecule type" value="Genomic_DNA"/>
</dbReference>
<dbReference type="AlphaFoldDB" id="A0A166C0S9"/>
<gene>
    <name evidence="2" type="ORF">SISSUDRAFT_1034476</name>
</gene>
<protein>
    <submittedName>
        <fullName evidence="2">Uncharacterized protein</fullName>
    </submittedName>
</protein>
<dbReference type="Proteomes" id="UP000076798">
    <property type="component" value="Unassembled WGS sequence"/>
</dbReference>
<feature type="compositionally biased region" description="Basic and acidic residues" evidence="1">
    <location>
        <begin position="481"/>
        <end position="493"/>
    </location>
</feature>
<sequence length="509" mass="56948">MSLGSLDEGSSSSESGQSITPPPSHSSAQSDQNITFVGPDYWRPPIEATYVAPNVVELAALMLRHLDNYCEQWGVSRDAVADAFTALDGVKDNTRRLWADFMRRHCPSGSANVPLIVLANEMRLPSFQRVQLVEPDVVRLELAQPPTRPTVNDRVTAPSNDNDNYQGPHHVAPEPMSVDVEPVQPSEPADTPLIAPERGDSDVMYISSDSSEDGFEADEEKKDELDVINDTPRSQSPSIEIIESNTPGPMWATIRRKQANKDKEVTLPNIDVEHLPFTKSGIWPRAIHEPTFYENDSGFVTEDERFETQELQLQESVLKARKTLKDVFRIIVEPLNSDPALRWTGYIDQAVAKHYVFINWPYGLSPAKNWRDNNPHNKSTKHIAILLAALLHEDPSQRLCLASRRHFPDDAQPALISYVATYGNMVISDEETISYDGNPVMPINIPELDGGPCDCNLEGCRPPDLEAYVHLRPRWVPKSEGSVDRRRKREEAGRNVAGPASKRVKVEQV</sequence>
<evidence type="ECO:0000313" key="2">
    <source>
        <dbReference type="EMBL" id="KZT36949.1"/>
    </source>
</evidence>
<feature type="region of interest" description="Disordered" evidence="1">
    <location>
        <begin position="144"/>
        <end position="197"/>
    </location>
</feature>
<feature type="region of interest" description="Disordered" evidence="1">
    <location>
        <begin position="479"/>
        <end position="509"/>
    </location>
</feature>
<accession>A0A166C0S9</accession>
<reference evidence="2 3" key="1">
    <citation type="journal article" date="2016" name="Mol. Biol. Evol.">
        <title>Comparative Genomics of Early-Diverging Mushroom-Forming Fungi Provides Insights into the Origins of Lignocellulose Decay Capabilities.</title>
        <authorList>
            <person name="Nagy L.G."/>
            <person name="Riley R."/>
            <person name="Tritt A."/>
            <person name="Adam C."/>
            <person name="Daum C."/>
            <person name="Floudas D."/>
            <person name="Sun H."/>
            <person name="Yadav J.S."/>
            <person name="Pangilinan J."/>
            <person name="Larsson K.H."/>
            <person name="Matsuura K."/>
            <person name="Barry K."/>
            <person name="Labutti K."/>
            <person name="Kuo R."/>
            <person name="Ohm R.A."/>
            <person name="Bhattacharya S.S."/>
            <person name="Shirouzu T."/>
            <person name="Yoshinaga Y."/>
            <person name="Martin F.M."/>
            <person name="Grigoriev I.V."/>
            <person name="Hibbett D.S."/>
        </authorList>
    </citation>
    <scope>NUCLEOTIDE SEQUENCE [LARGE SCALE GENOMIC DNA]</scope>
    <source>
        <strain evidence="2 3">HHB10207 ss-3</strain>
    </source>
</reference>
<name>A0A166C0S9_9AGAM</name>
<proteinExistence type="predicted"/>
<keyword evidence="3" id="KW-1185">Reference proteome</keyword>
<organism evidence="2 3">
    <name type="scientific">Sistotremastrum suecicum HHB10207 ss-3</name>
    <dbReference type="NCBI Taxonomy" id="1314776"/>
    <lineage>
        <taxon>Eukaryota</taxon>
        <taxon>Fungi</taxon>
        <taxon>Dikarya</taxon>
        <taxon>Basidiomycota</taxon>
        <taxon>Agaricomycotina</taxon>
        <taxon>Agaricomycetes</taxon>
        <taxon>Sistotremastrales</taxon>
        <taxon>Sistotremastraceae</taxon>
        <taxon>Sistotremastrum</taxon>
    </lineage>
</organism>
<feature type="region of interest" description="Disordered" evidence="1">
    <location>
        <begin position="1"/>
        <end position="31"/>
    </location>
</feature>
<feature type="compositionally biased region" description="Low complexity" evidence="1">
    <location>
        <begin position="1"/>
        <end position="18"/>
    </location>
</feature>
<evidence type="ECO:0000256" key="1">
    <source>
        <dbReference type="SAM" id="MobiDB-lite"/>
    </source>
</evidence>